<proteinExistence type="predicted"/>
<name>A0A2I0TI87_LIMLA</name>
<dbReference type="AlphaFoldDB" id="A0A2I0TI87"/>
<dbReference type="Proteomes" id="UP000233556">
    <property type="component" value="Unassembled WGS sequence"/>
</dbReference>
<keyword evidence="3" id="KW-1185">Reference proteome</keyword>
<feature type="region of interest" description="Disordered" evidence="1">
    <location>
        <begin position="32"/>
        <end position="68"/>
    </location>
</feature>
<protein>
    <submittedName>
        <fullName evidence="2">Uncharacterized protein</fullName>
    </submittedName>
</protein>
<organism evidence="2 3">
    <name type="scientific">Limosa lapponica baueri</name>
    <dbReference type="NCBI Taxonomy" id="1758121"/>
    <lineage>
        <taxon>Eukaryota</taxon>
        <taxon>Metazoa</taxon>
        <taxon>Chordata</taxon>
        <taxon>Craniata</taxon>
        <taxon>Vertebrata</taxon>
        <taxon>Euteleostomi</taxon>
        <taxon>Archelosauria</taxon>
        <taxon>Archosauria</taxon>
        <taxon>Dinosauria</taxon>
        <taxon>Saurischia</taxon>
        <taxon>Theropoda</taxon>
        <taxon>Coelurosauria</taxon>
        <taxon>Aves</taxon>
        <taxon>Neognathae</taxon>
        <taxon>Neoaves</taxon>
        <taxon>Charadriiformes</taxon>
        <taxon>Scolopacidae</taxon>
        <taxon>Limosa</taxon>
    </lineage>
</organism>
<dbReference type="EMBL" id="KZ510025">
    <property type="protein sequence ID" value="PKU33501.1"/>
    <property type="molecule type" value="Genomic_DNA"/>
</dbReference>
<reference evidence="3" key="1">
    <citation type="submission" date="2017-11" db="EMBL/GenBank/DDBJ databases">
        <authorList>
            <person name="Lima N.C."/>
            <person name="Parody-Merino A.M."/>
            <person name="Battley P.F."/>
            <person name="Fidler A.E."/>
            <person name="Prosdocimi F."/>
        </authorList>
    </citation>
    <scope>NUCLEOTIDE SEQUENCE [LARGE SCALE GENOMIC DNA]</scope>
</reference>
<gene>
    <name evidence="2" type="ORF">llap_16195</name>
</gene>
<evidence type="ECO:0000313" key="2">
    <source>
        <dbReference type="EMBL" id="PKU33501.1"/>
    </source>
</evidence>
<reference evidence="3" key="2">
    <citation type="submission" date="2017-12" db="EMBL/GenBank/DDBJ databases">
        <title>Genome sequence of the Bar-tailed Godwit (Limosa lapponica baueri).</title>
        <authorList>
            <person name="Lima N.C.B."/>
            <person name="Parody-Merino A.M."/>
            <person name="Battley P.F."/>
            <person name="Fidler A.E."/>
            <person name="Prosdocimi F."/>
        </authorList>
    </citation>
    <scope>NUCLEOTIDE SEQUENCE [LARGE SCALE GENOMIC DNA]</scope>
</reference>
<feature type="compositionally biased region" description="Basic and acidic residues" evidence="1">
    <location>
        <begin position="58"/>
        <end position="68"/>
    </location>
</feature>
<evidence type="ECO:0000313" key="3">
    <source>
        <dbReference type="Proteomes" id="UP000233556"/>
    </source>
</evidence>
<sequence>MPWLRQCHRQLEGRKRRRNSEVTIPCMRTLCPMAQTSRGDEPRQQKRCPGCGSATASRKAERGEEILK</sequence>
<accession>A0A2I0TI87</accession>
<evidence type="ECO:0000256" key="1">
    <source>
        <dbReference type="SAM" id="MobiDB-lite"/>
    </source>
</evidence>